<protein>
    <recommendedName>
        <fullName evidence="1">DUF1854 domain-containing protein</fullName>
    </recommendedName>
</protein>
<dbReference type="Proteomes" id="UP000092024">
    <property type="component" value="Unassembled WGS sequence"/>
</dbReference>
<evidence type="ECO:0000313" key="2">
    <source>
        <dbReference type="EMBL" id="OBR66577.1"/>
    </source>
</evidence>
<dbReference type="EMBL" id="LYPA01000046">
    <property type="protein sequence ID" value="OBR66577.1"/>
    <property type="molecule type" value="Genomic_DNA"/>
</dbReference>
<evidence type="ECO:0000259" key="1">
    <source>
        <dbReference type="Pfam" id="PF08909"/>
    </source>
</evidence>
<gene>
    <name evidence="2" type="ORF">A7K91_03695</name>
</gene>
<dbReference type="InterPro" id="IPR015005">
    <property type="entry name" value="DUF1854"/>
</dbReference>
<feature type="domain" description="DUF1854" evidence="1">
    <location>
        <begin position="37"/>
        <end position="164"/>
    </location>
</feature>
<dbReference type="AlphaFoldDB" id="A0A1A5YLT8"/>
<dbReference type="Pfam" id="PF08909">
    <property type="entry name" value="DUF1854"/>
    <property type="match status" value="1"/>
</dbReference>
<dbReference type="STRING" id="1844972.A7K91_03695"/>
<sequence length="168" mass="19139">MTELAEAAAITFLDRSNASFRLTEGGMLAVEHDGKQHEAVYVHSSFPHSNRASYLSIRTIENKEIGIVRQLEDFDEATAELLVQQLQVRYFAPQINKLLKVKEEFGYSYWEAETDSGIVKFTVRGGVGQIKLVTPVRLLITDVDGNRFIIPDYTALSDKEYRMIELYM</sequence>
<evidence type="ECO:0000313" key="3">
    <source>
        <dbReference type="Proteomes" id="UP000092024"/>
    </source>
</evidence>
<proteinExistence type="predicted"/>
<reference evidence="2 3" key="1">
    <citation type="submission" date="2016-05" db="EMBL/GenBank/DDBJ databases">
        <title>Paenibacillus oryzae. sp. nov., isolated from the rice root.</title>
        <authorList>
            <person name="Zhang J."/>
            <person name="Zhang X."/>
        </authorList>
    </citation>
    <scope>NUCLEOTIDE SEQUENCE [LARGE SCALE GENOMIC DNA]</scope>
    <source>
        <strain evidence="2 3">1DrF-4</strain>
    </source>
</reference>
<organism evidence="2 3">
    <name type="scientific">Paenibacillus oryzae</name>
    <dbReference type="NCBI Taxonomy" id="1844972"/>
    <lineage>
        <taxon>Bacteria</taxon>
        <taxon>Bacillati</taxon>
        <taxon>Bacillota</taxon>
        <taxon>Bacilli</taxon>
        <taxon>Bacillales</taxon>
        <taxon>Paenibacillaceae</taxon>
        <taxon>Paenibacillus</taxon>
    </lineage>
</organism>
<comment type="caution">
    <text evidence="2">The sequence shown here is derived from an EMBL/GenBank/DDBJ whole genome shotgun (WGS) entry which is preliminary data.</text>
</comment>
<name>A0A1A5YLT8_9BACL</name>
<accession>A0A1A5YLT8</accession>
<keyword evidence="3" id="KW-1185">Reference proteome</keyword>